<keyword evidence="2" id="KW-1185">Reference proteome</keyword>
<dbReference type="EMBL" id="JABCKI010000560">
    <property type="protein sequence ID" value="KAG5650095.1"/>
    <property type="molecule type" value="Genomic_DNA"/>
</dbReference>
<reference evidence="1" key="1">
    <citation type="submission" date="2021-02" db="EMBL/GenBank/DDBJ databases">
        <authorList>
            <person name="Nieuwenhuis M."/>
            <person name="Van De Peppel L.J.J."/>
        </authorList>
    </citation>
    <scope>NUCLEOTIDE SEQUENCE</scope>
    <source>
        <strain evidence="1">D49</strain>
    </source>
</reference>
<accession>A0A9P7GML7</accession>
<protein>
    <submittedName>
        <fullName evidence="1">Uncharacterized protein</fullName>
    </submittedName>
</protein>
<evidence type="ECO:0000313" key="2">
    <source>
        <dbReference type="Proteomes" id="UP000717328"/>
    </source>
</evidence>
<comment type="caution">
    <text evidence="1">The sequence shown here is derived from an EMBL/GenBank/DDBJ whole genome shotgun (WGS) entry which is preliminary data.</text>
</comment>
<gene>
    <name evidence="1" type="ORF">H0H81_000784</name>
</gene>
<dbReference type="AlphaFoldDB" id="A0A9P7GML7"/>
<reference evidence="1" key="2">
    <citation type="submission" date="2021-10" db="EMBL/GenBank/DDBJ databases">
        <title>Phylogenomics reveals ancestral predisposition of the termite-cultivated fungus Termitomyces towards a domesticated lifestyle.</title>
        <authorList>
            <person name="Auxier B."/>
            <person name="Grum-Grzhimaylo A."/>
            <person name="Cardenas M.E."/>
            <person name="Lodge J.D."/>
            <person name="Laessoe T."/>
            <person name="Pedersen O."/>
            <person name="Smith M.E."/>
            <person name="Kuyper T.W."/>
            <person name="Franco-Molano E.A."/>
            <person name="Baroni T.J."/>
            <person name="Aanen D.K."/>
        </authorList>
    </citation>
    <scope>NUCLEOTIDE SEQUENCE</scope>
    <source>
        <strain evidence="1">D49</strain>
    </source>
</reference>
<proteinExistence type="predicted"/>
<name>A0A9P7GML7_9AGAR</name>
<organism evidence="1 2">
    <name type="scientific">Sphagnurus paluster</name>
    <dbReference type="NCBI Taxonomy" id="117069"/>
    <lineage>
        <taxon>Eukaryota</taxon>
        <taxon>Fungi</taxon>
        <taxon>Dikarya</taxon>
        <taxon>Basidiomycota</taxon>
        <taxon>Agaricomycotina</taxon>
        <taxon>Agaricomycetes</taxon>
        <taxon>Agaricomycetidae</taxon>
        <taxon>Agaricales</taxon>
        <taxon>Tricholomatineae</taxon>
        <taxon>Lyophyllaceae</taxon>
        <taxon>Sphagnurus</taxon>
    </lineage>
</organism>
<sequence>MGLFNSNGRIPWDKLEVFEDITKYEKIEDNSLLIWSHMIFTQLVVHDADESQLSVARFHVDLTSTNPLFLNQMKSEHKLNPGVDTLGIHFHTHTQTPSNVPIPKPSRYLEKFEFSRLTRLELAADDHCGADLELFIQFQSLHHLKSLSLSNMTVLVPLVSLLELHNLEELYLDLRESSPIPVLIDLAGGATNQNLAEPLGISQAASDQSEIKLPCGIMKSLMICLQIPDSNSFTDFSTLYVELISQTNLQLRSRGHRLRNSTLNLYDERHNEDTGIAHDLAKTITEGLHMKRSTYTDYVGLLGDLWADDSEREDEERLSLYRWKAVLVEGKQQLEAAWWRRKE</sequence>
<dbReference type="Proteomes" id="UP000717328">
    <property type="component" value="Unassembled WGS sequence"/>
</dbReference>
<evidence type="ECO:0000313" key="1">
    <source>
        <dbReference type="EMBL" id="KAG5650095.1"/>
    </source>
</evidence>